<dbReference type="PROSITE" id="PS00233">
    <property type="entry name" value="CHIT_BIND_RR_1"/>
    <property type="match status" value="1"/>
</dbReference>
<evidence type="ECO:0000256" key="4">
    <source>
        <dbReference type="SAM" id="SignalP"/>
    </source>
</evidence>
<evidence type="ECO:0000256" key="2">
    <source>
        <dbReference type="ARBA" id="ARBA00022729"/>
    </source>
</evidence>
<keyword evidence="6" id="KW-1185">Reference proteome</keyword>
<dbReference type="Proteomes" id="UP000653454">
    <property type="component" value="Unassembled WGS sequence"/>
</dbReference>
<sequence>MFHQSVLLSAVATLCHASYIGHGQAISSQTIIRHDEHNLDHGHNAGSYYPEGHSGLEGAYDAGLSSGYGGYEESHYDTYNPLAIYAPTYKTYAPPKYTYSYSVSDPHTGDHKSQFETRDGDAVRGMYSFIEADGSVRTVEYTADDEHGFNAVVHKTPLAHQTVPHHLLYQ</sequence>
<evidence type="ECO:0000256" key="1">
    <source>
        <dbReference type="ARBA" id="ARBA00022460"/>
    </source>
</evidence>
<dbReference type="PROSITE" id="PS51155">
    <property type="entry name" value="CHIT_BIND_RR_2"/>
    <property type="match status" value="1"/>
</dbReference>
<keyword evidence="1 3" id="KW-0193">Cuticle</keyword>
<feature type="chain" id="PRO_5035914782" evidence="4">
    <location>
        <begin position="18"/>
        <end position="170"/>
    </location>
</feature>
<proteinExistence type="predicted"/>
<dbReference type="Pfam" id="PF00379">
    <property type="entry name" value="Chitin_bind_4"/>
    <property type="match status" value="1"/>
</dbReference>
<dbReference type="PRINTS" id="PR00947">
    <property type="entry name" value="CUTICLE"/>
</dbReference>
<dbReference type="GO" id="GO:0042302">
    <property type="term" value="F:structural constituent of cuticle"/>
    <property type="evidence" value="ECO:0007669"/>
    <property type="project" value="UniProtKB-UniRule"/>
</dbReference>
<accession>A0A8S4GEV7</accession>
<reference evidence="5" key="1">
    <citation type="submission" date="2020-11" db="EMBL/GenBank/DDBJ databases">
        <authorList>
            <person name="Whiteford S."/>
        </authorList>
    </citation>
    <scope>NUCLEOTIDE SEQUENCE</scope>
</reference>
<dbReference type="GO" id="GO:0005615">
    <property type="term" value="C:extracellular space"/>
    <property type="evidence" value="ECO:0007669"/>
    <property type="project" value="TreeGrafter"/>
</dbReference>
<comment type="caution">
    <text evidence="5">The sequence shown here is derived from an EMBL/GenBank/DDBJ whole genome shotgun (WGS) entry which is preliminary data.</text>
</comment>
<dbReference type="InterPro" id="IPR051217">
    <property type="entry name" value="Insect_Cuticle_Struc_Prot"/>
</dbReference>
<dbReference type="AlphaFoldDB" id="A0A8S4GEV7"/>
<dbReference type="InterPro" id="IPR031311">
    <property type="entry name" value="CHIT_BIND_RR_consensus"/>
</dbReference>
<dbReference type="PANTHER" id="PTHR12236">
    <property type="entry name" value="STRUCTURAL CONTITUENT OF CUTICLE"/>
    <property type="match status" value="1"/>
</dbReference>
<keyword evidence="2 4" id="KW-0732">Signal</keyword>
<organism evidence="5 6">
    <name type="scientific">Plutella xylostella</name>
    <name type="common">Diamondback moth</name>
    <name type="synonym">Plutella maculipennis</name>
    <dbReference type="NCBI Taxonomy" id="51655"/>
    <lineage>
        <taxon>Eukaryota</taxon>
        <taxon>Metazoa</taxon>
        <taxon>Ecdysozoa</taxon>
        <taxon>Arthropoda</taxon>
        <taxon>Hexapoda</taxon>
        <taxon>Insecta</taxon>
        <taxon>Pterygota</taxon>
        <taxon>Neoptera</taxon>
        <taxon>Endopterygota</taxon>
        <taxon>Lepidoptera</taxon>
        <taxon>Glossata</taxon>
        <taxon>Ditrysia</taxon>
        <taxon>Yponomeutoidea</taxon>
        <taxon>Plutellidae</taxon>
        <taxon>Plutella</taxon>
    </lineage>
</organism>
<dbReference type="GO" id="GO:0031012">
    <property type="term" value="C:extracellular matrix"/>
    <property type="evidence" value="ECO:0007669"/>
    <property type="project" value="TreeGrafter"/>
</dbReference>
<dbReference type="EMBL" id="CAJHNJ030000691">
    <property type="protein sequence ID" value="CAG9138509.1"/>
    <property type="molecule type" value="Genomic_DNA"/>
</dbReference>
<evidence type="ECO:0000313" key="6">
    <source>
        <dbReference type="Proteomes" id="UP000653454"/>
    </source>
</evidence>
<evidence type="ECO:0000256" key="3">
    <source>
        <dbReference type="PROSITE-ProRule" id="PRU00497"/>
    </source>
</evidence>
<dbReference type="InterPro" id="IPR000618">
    <property type="entry name" value="Insect_cuticle"/>
</dbReference>
<evidence type="ECO:0000313" key="5">
    <source>
        <dbReference type="EMBL" id="CAG9138509.1"/>
    </source>
</evidence>
<protein>
    <submittedName>
        <fullName evidence="5">(diamondback moth) hypothetical protein</fullName>
    </submittedName>
</protein>
<gene>
    <name evidence="5" type="ORF">PLXY2_LOCUS16727</name>
</gene>
<feature type="signal peptide" evidence="4">
    <location>
        <begin position="1"/>
        <end position="17"/>
    </location>
</feature>
<name>A0A8S4GEV7_PLUXY</name>
<dbReference type="PANTHER" id="PTHR12236:SF95">
    <property type="entry name" value="CUTICULAR PROTEIN 76BD, ISOFORM C-RELATED"/>
    <property type="match status" value="1"/>
</dbReference>